<feature type="transmembrane region" description="Helical" evidence="1">
    <location>
        <begin position="195"/>
        <end position="218"/>
    </location>
</feature>
<feature type="transmembrane region" description="Helical" evidence="1">
    <location>
        <begin position="49"/>
        <end position="69"/>
    </location>
</feature>
<feature type="transmembrane region" description="Helical" evidence="1">
    <location>
        <begin position="151"/>
        <end position="175"/>
    </location>
</feature>
<feature type="transmembrane region" description="Helical" evidence="1">
    <location>
        <begin position="285"/>
        <end position="303"/>
    </location>
</feature>
<dbReference type="HOGENOM" id="CLU_247029_0_0_1"/>
<dbReference type="OMA" id="ESICIQV"/>
<feature type="transmembrane region" description="Helical" evidence="1">
    <location>
        <begin position="310"/>
        <end position="328"/>
    </location>
</feature>
<feature type="transmembrane region" description="Helical" evidence="1">
    <location>
        <begin position="20"/>
        <end position="42"/>
    </location>
</feature>
<dbReference type="Proteomes" id="UP000000600">
    <property type="component" value="Unassembled WGS sequence"/>
</dbReference>
<gene>
    <name evidence="2" type="ORF">GSPATT00030396001</name>
</gene>
<dbReference type="PANTHER" id="PTHR31600:SF2">
    <property type="entry name" value="GAMETE ENRICHED GENE 10 PROTEIN-RELATED"/>
    <property type="match status" value="1"/>
</dbReference>
<dbReference type="EMBL" id="CT868004">
    <property type="protein sequence ID" value="CAK59760.1"/>
    <property type="molecule type" value="Genomic_DNA"/>
</dbReference>
<name>A0BMJ3_PARTE</name>
<dbReference type="InParanoid" id="A0BMJ3"/>
<dbReference type="GeneID" id="5012942"/>
<dbReference type="PANTHER" id="PTHR31600">
    <property type="entry name" value="TINY MACROCYSTS PROTEIN B-RELATED"/>
    <property type="match status" value="1"/>
</dbReference>
<keyword evidence="3" id="KW-1185">Reference proteome</keyword>
<keyword evidence="1" id="KW-0812">Transmembrane</keyword>
<dbReference type="KEGG" id="ptm:GSPATT00030396001"/>
<keyword evidence="1" id="KW-0472">Membrane</keyword>
<feature type="transmembrane region" description="Helical" evidence="1">
    <location>
        <begin position="260"/>
        <end position="279"/>
    </location>
</feature>
<feature type="transmembrane region" description="Helical" evidence="1">
    <location>
        <begin position="996"/>
        <end position="1021"/>
    </location>
</feature>
<dbReference type="OrthoDB" id="299010at2759"/>
<feature type="transmembrane region" description="Helical" evidence="1">
    <location>
        <begin position="1307"/>
        <end position="1330"/>
    </location>
</feature>
<protein>
    <recommendedName>
        <fullName evidence="4">PAS domain-containing protein</fullName>
    </recommendedName>
</protein>
<dbReference type="InterPro" id="IPR052994">
    <property type="entry name" value="Tiny_macrocysts_regulators"/>
</dbReference>
<evidence type="ECO:0000313" key="3">
    <source>
        <dbReference type="Proteomes" id="UP000000600"/>
    </source>
</evidence>
<evidence type="ECO:0000313" key="2">
    <source>
        <dbReference type="EMBL" id="CAK59760.1"/>
    </source>
</evidence>
<proteinExistence type="predicted"/>
<feature type="transmembrane region" description="Helical" evidence="1">
    <location>
        <begin position="1201"/>
        <end position="1223"/>
    </location>
</feature>
<evidence type="ECO:0000256" key="1">
    <source>
        <dbReference type="SAM" id="Phobius"/>
    </source>
</evidence>
<keyword evidence="1" id="KW-1133">Transmembrane helix</keyword>
<feature type="transmembrane region" description="Helical" evidence="1">
    <location>
        <begin position="1517"/>
        <end position="1537"/>
    </location>
</feature>
<sequence>MRDISIHQFKTYYQNLKFDSLIIEILSMIAQLLESICIQVGYFEIQIKLPLLPFFFTVGRLFSLLFVIYPHSQVDDLQRTTNPSKDNEFYSLLQLQIELLNEGLGNNKIQHYFSLIINCAITILVGISIILNYDQKERADEKVKQQNINTFFMKVICLVNSFIKVTIIQPLLIIGLYNIKNSLQNQLYLWTVNDILFLCYIHFTQILYFLLTEGALIIEMRSYKRLQLSLVDYIEQLLIMSQPYIFTFCSPSITNYAQSIIYLLITLCEIHSIFISKVYSQQAQIYLLIMIHSCGIFISLCIFTNIDNPLIYIFLLTPFLIYIGFFEYNSTQFEIENAEPSHLSQIDLNNLICKKLSNQKFSFHQTCVLNSIKLGRHLIKCSKVECFCHNQQHYSTESEQLGIIPDIIEEEIKFNLIKSLKKSIQQQSQSKDNIYIFCHVLFAQQFHGEVYEIYSKIENKGIVENLSRVQRIKWKVFAMIIKQNLYNSFTAKVENYSKDQSNLQVKINQFVQSESFNQSIKDGLINIIQRKLEFSKILLEQQRQSDFLTQYFDLIKSIDQQEKSLRMIYERFPSQKNQSQLMFFYGEIKYDWQKAFDQLQINALDNQLLDQSNDININRLTNKMSYVIFSFEERKLKIRSFSKKAPQIFGYKNKAFDNIVNSDLLIPRIIRDNHNGYIEQFLCDGKGSFFRKKAEIICQLKSGLLQNLEFFYDLYFDSNQCFRFIAFFNSIEQTDPTILIDQNNRIQGVNKELFKQINFNPKTIETLQIEKLFYNISATNFFPNNVLSSKSNTATFQFSFPKESFFLQLVQQKVSLQKIDANLNTYDVNCDILFRSNYKIVKFKKMQEIGQFRQLVSLDAQSINDKLFIINDEESILYPYDGNMVSPKESCINNIIFDTQRKTDMKIFSDTEDRNQMIKYSKHEIMHEYSDSCFTEQEDKTVKVLGNVYENDIRNQENMIAGGSQASSMAGLRKSVFYRKYSLINILNQNTGKSPMLLKLVGLLFIILISQFIFLLINIIYSKQDFNSLNYYYESIQINHYFIEPMQKFFLTRYMLQDYQITSYYGEMNSTELYFYTQFIMPLLIDSFEEFKQNFQDHFQDESFSTFIKDQYVVVKQQTYHYSPIKLKEYNVTLFNAFSILLDAFYKQQQIYVNSSPTRGTNPHNTYQYINYILFVTIFDQISDQMYEESIVQIDLIVTRWLILVIPISIIISAIILLLAYYYNLFNHLLEKFFALNIFVEQSAIESDNTRQLFILQTLKQGSDLIHRYKFNLIGKEEMLRKTHAKEKNKIQNEMRRTKSSVKITKIPLIILIVFFQLQYSLIAGPLTYVGAKYMRKFPDTIHFFKSFSDIGVYVPAAFSQKEMLYYFSYFSYFTKDDRAFFIQQIEKAVLKIDTFLSLKIDGEDLQFSPQFLDNYEFQEKNNLCLLLNSSKYFDFDYFCYNSQNGILKLGLITTLNSFSNILKDQLEIDFPDSREIPPKEELEAVYFCSDIVSTITKQMASDIQDQSIELEKTYNVINGIALAFTLLLILVAYFGIYQSFKFRLCKTKAISLVFPLQTIFLNDHYERELRRLVTAEQLI</sequence>
<evidence type="ECO:0008006" key="4">
    <source>
        <dbReference type="Google" id="ProtNLM"/>
    </source>
</evidence>
<accession>A0BMJ3</accession>
<organism evidence="2 3">
    <name type="scientific">Paramecium tetraurelia</name>
    <dbReference type="NCBI Taxonomy" id="5888"/>
    <lineage>
        <taxon>Eukaryota</taxon>
        <taxon>Sar</taxon>
        <taxon>Alveolata</taxon>
        <taxon>Ciliophora</taxon>
        <taxon>Intramacronucleata</taxon>
        <taxon>Oligohymenophorea</taxon>
        <taxon>Peniculida</taxon>
        <taxon>Parameciidae</taxon>
        <taxon>Paramecium</taxon>
    </lineage>
</organism>
<dbReference type="RefSeq" id="XP_001427158.1">
    <property type="nucleotide sequence ID" value="XM_001427121.1"/>
</dbReference>
<feature type="transmembrane region" description="Helical" evidence="1">
    <location>
        <begin position="109"/>
        <end position="131"/>
    </location>
</feature>
<dbReference type="eggNOG" id="ENOG502SSC8">
    <property type="taxonomic scope" value="Eukaryota"/>
</dbReference>
<reference evidence="2 3" key="1">
    <citation type="journal article" date="2006" name="Nature">
        <title>Global trends of whole-genome duplications revealed by the ciliate Paramecium tetraurelia.</title>
        <authorList>
            <consortium name="Genoscope"/>
            <person name="Aury J.-M."/>
            <person name="Jaillon O."/>
            <person name="Duret L."/>
            <person name="Noel B."/>
            <person name="Jubin C."/>
            <person name="Porcel B.M."/>
            <person name="Segurens B."/>
            <person name="Daubin V."/>
            <person name="Anthouard V."/>
            <person name="Aiach N."/>
            <person name="Arnaiz O."/>
            <person name="Billaut A."/>
            <person name="Beisson J."/>
            <person name="Blanc I."/>
            <person name="Bouhouche K."/>
            <person name="Camara F."/>
            <person name="Duharcourt S."/>
            <person name="Guigo R."/>
            <person name="Gogendeau D."/>
            <person name="Katinka M."/>
            <person name="Keller A.-M."/>
            <person name="Kissmehl R."/>
            <person name="Klotz C."/>
            <person name="Koll F."/>
            <person name="Le Moue A."/>
            <person name="Lepere C."/>
            <person name="Malinsky S."/>
            <person name="Nowacki M."/>
            <person name="Nowak J.K."/>
            <person name="Plattner H."/>
            <person name="Poulain J."/>
            <person name="Ruiz F."/>
            <person name="Serrano V."/>
            <person name="Zagulski M."/>
            <person name="Dessen P."/>
            <person name="Betermier M."/>
            <person name="Weissenbach J."/>
            <person name="Scarpelli C."/>
            <person name="Schachter V."/>
            <person name="Sperling L."/>
            <person name="Meyer E."/>
            <person name="Cohen J."/>
            <person name="Wincker P."/>
        </authorList>
    </citation>
    <scope>NUCLEOTIDE SEQUENCE [LARGE SCALE GENOMIC DNA]</scope>
    <source>
        <strain evidence="2 3">Stock d4-2</strain>
    </source>
</reference>